<dbReference type="SMART" id="SM00388">
    <property type="entry name" value="HisKA"/>
    <property type="match status" value="1"/>
</dbReference>
<dbReference type="Proteomes" id="UP000246058">
    <property type="component" value="Chromosome"/>
</dbReference>
<dbReference type="InterPro" id="IPR005467">
    <property type="entry name" value="His_kinase_dom"/>
</dbReference>
<feature type="domain" description="PAC" evidence="18">
    <location>
        <begin position="726"/>
        <end position="779"/>
    </location>
</feature>
<evidence type="ECO:0000313" key="19">
    <source>
        <dbReference type="EMBL" id="AWN37721.1"/>
    </source>
</evidence>
<dbReference type="SUPFAM" id="SSF52172">
    <property type="entry name" value="CheY-like"/>
    <property type="match status" value="1"/>
</dbReference>
<comment type="subcellular location">
    <subcellularLocation>
        <location evidence="2">Cell membrane</location>
        <topology evidence="2">Multi-pass membrane protein</topology>
    </subcellularLocation>
</comment>
<protein>
    <recommendedName>
        <fullName evidence="3">histidine kinase</fullName>
        <ecNumber evidence="3">2.7.13.3</ecNumber>
    </recommendedName>
</protein>
<evidence type="ECO:0000256" key="12">
    <source>
        <dbReference type="ARBA" id="ARBA00023012"/>
    </source>
</evidence>
<dbReference type="InterPro" id="IPR036097">
    <property type="entry name" value="HisK_dim/P_sf"/>
</dbReference>
<dbReference type="InterPro" id="IPR029016">
    <property type="entry name" value="GAF-like_dom_sf"/>
</dbReference>
<dbReference type="InterPro" id="IPR013655">
    <property type="entry name" value="PAS_fold_3"/>
</dbReference>
<gene>
    <name evidence="19" type="ORF">DK427_19950</name>
</gene>
<dbReference type="Pfam" id="PF02518">
    <property type="entry name" value="HATPase_c"/>
    <property type="match status" value="1"/>
</dbReference>
<evidence type="ECO:0000313" key="20">
    <source>
        <dbReference type="Proteomes" id="UP000246058"/>
    </source>
</evidence>
<dbReference type="SMART" id="SM00086">
    <property type="entry name" value="PAC"/>
    <property type="match status" value="5"/>
</dbReference>
<dbReference type="CDD" id="cd00130">
    <property type="entry name" value="PAS"/>
    <property type="match status" value="5"/>
</dbReference>
<evidence type="ECO:0000256" key="4">
    <source>
        <dbReference type="ARBA" id="ARBA00022475"/>
    </source>
</evidence>
<sequence>MDPDRCRPHDIGSHERVAGTIRSGRAGSRGEAALRGTAATRTAFSGSALPLHGSLSIAAIRQGKPSSPGFRDLPLMSKAALDDPDRLHALRALAIVGTDPEPHFDAVCHTATALFRVPIALVSLVEEDQQWFKARCGLSSEGTPREIAFCAHTILADEVLVVEDAALDPRFAANPLVTGEPRIRFYAGAPLVLQPGIRVGTVCVVDTSPRVFSDEQKRQLRSLADIVVAHLRLQAARQASEEEAARRRRAERALAERVGAAETMLRAQRLAEKAAGMGHWRILPEGPGVIWSDGLARIFGRPLPEGGAILLDEHLAFYHPDDRAGVRARIEAALSGEMPHAGGYQGRARVVRPDGTLRHVIIQGAPETAGPTPSALYGVVLDVTDMVLREEQAHEAGKVLSATLERMDQGLVMLGPDRRVRLLNARAQHLLRLPDTVLHPGASFDDIRAFQQARGEFARPADPDTESPASGDAHAVPPAYEWLLTDGTTLEARGVHLQDGSLIYTLADITMRRASERAVRDSERRYRLLAENTTDIIIWCGLDTTRRYVSPAVRTILGYAPESLVGTRPLDFVHPDEARDYDRLLADLTLGRTEQVRTCQRYRHEDGSWVWLEISFNLTHDPVTGQPDGYVAALRDISDRKAIEDSLRHSEERLALALDSGSDGLWDWDVASGTVWFSDRWHAMLGYERGEIEADVTFWHRLVHPEDVTEARDLMRAHIAGELPVYQCEFRLRRKDGGYLWVLVRGKAERRDASGRALRVVGTQIDISLRKQAELALSGSEARYRALTDALPQLVWIFSVETGEATYVNQQFERYYGPIGATRAARMACNHPDDAARMERAWQEARRAGGPYRVEGRLRRRDGAYRWHKLVALPIQQDGKVVGMLATALDIDEIVAARQELEETTNLLRVAQEAAGAGTWEHDLAARVVTVSPEAARLYDVETAKPLRWGEAEWMGLLAPGDASAGMAVARQAIEDRTSFSVELRCPRADGTVRWLSATGRALYDEQGRATRLIGLNKDITARKVAEHLLLEAKSAAEAARAQAEQASAAKSDFLATMSHEIRTPLNGVLGYTDLLLEELAAGSRAWRYAERIQGAGSSLLTVVNDILDFSKIEAGQVALAAEPFAPGHVAQQALSIVRASADRKHLELGVEIAPDVPPHVVGDQDRLRQVLLNLLNNAVKFTAHGSVTLRVSCGDRAGGRARLRFSVEDTGIGIPASKQHLLFERFSQVDGSVQREFGGTGLGLAICKRLVELMGGRIGVASEPDKGSTFWFEVALEMGASAAEPVAQTTGPARKGRRLLLVEDVPLNQELATTVLQAAGHVVDVVGSGPDAIRKVREESYDLVLMDVQMPGMDGMTATRHIRALDHAAASVPILAMTANVLPQQVAACREAGMNDHVGKPFKREALLAAIEHWTSHAEPARPRRGILDPDAYADAAASLGRERLHHLLGTLAAELGSRFGDAGDMPDRETLGHDAHAMVAASGTLGFAELARLCREVEVACQEGRSYEADLIRLRSLSADVVAEIAALCAA</sequence>
<keyword evidence="5 14" id="KW-0597">Phosphoprotein</keyword>
<dbReference type="Gene3D" id="3.30.450.20">
    <property type="entry name" value="PAS domain"/>
    <property type="match status" value="5"/>
</dbReference>
<dbReference type="SMART" id="SM00065">
    <property type="entry name" value="GAF"/>
    <property type="match status" value="1"/>
</dbReference>
<evidence type="ECO:0000256" key="8">
    <source>
        <dbReference type="ARBA" id="ARBA00022741"/>
    </source>
</evidence>
<evidence type="ECO:0000259" key="15">
    <source>
        <dbReference type="PROSITE" id="PS50109"/>
    </source>
</evidence>
<dbReference type="CDD" id="cd16922">
    <property type="entry name" value="HATPase_EvgS-ArcB-TorS-like"/>
    <property type="match status" value="1"/>
</dbReference>
<dbReference type="PROSITE" id="PS50113">
    <property type="entry name" value="PAC"/>
    <property type="match status" value="4"/>
</dbReference>
<feature type="domain" description="PAS" evidence="17">
    <location>
        <begin position="522"/>
        <end position="592"/>
    </location>
</feature>
<dbReference type="SUPFAM" id="SSF47384">
    <property type="entry name" value="Homodimeric domain of signal transducing histidine kinase"/>
    <property type="match status" value="1"/>
</dbReference>
<keyword evidence="13" id="KW-0472">Membrane</keyword>
<keyword evidence="20" id="KW-1185">Reference proteome</keyword>
<dbReference type="Gene3D" id="3.40.50.2300">
    <property type="match status" value="1"/>
</dbReference>
<dbReference type="PROSITE" id="PS50112">
    <property type="entry name" value="PAS"/>
    <property type="match status" value="2"/>
</dbReference>
<dbReference type="Pfam" id="PF01590">
    <property type="entry name" value="GAF"/>
    <property type="match status" value="1"/>
</dbReference>
<evidence type="ECO:0000256" key="10">
    <source>
        <dbReference type="ARBA" id="ARBA00022840"/>
    </source>
</evidence>
<evidence type="ECO:0000256" key="3">
    <source>
        <dbReference type="ARBA" id="ARBA00012438"/>
    </source>
</evidence>
<dbReference type="PROSITE" id="PS50109">
    <property type="entry name" value="HIS_KIN"/>
    <property type="match status" value="1"/>
</dbReference>
<keyword evidence="7" id="KW-0812">Transmembrane</keyword>
<evidence type="ECO:0000256" key="5">
    <source>
        <dbReference type="ARBA" id="ARBA00022553"/>
    </source>
</evidence>
<dbReference type="InterPro" id="IPR001610">
    <property type="entry name" value="PAC"/>
</dbReference>
<dbReference type="NCBIfam" id="TIGR00229">
    <property type="entry name" value="sensory_box"/>
    <property type="match status" value="4"/>
</dbReference>
<accession>A0A2U8VWP9</accession>
<dbReference type="Gene3D" id="3.30.450.40">
    <property type="match status" value="1"/>
</dbReference>
<evidence type="ECO:0000256" key="6">
    <source>
        <dbReference type="ARBA" id="ARBA00022679"/>
    </source>
</evidence>
<dbReference type="Pfam" id="PF00512">
    <property type="entry name" value="HisKA"/>
    <property type="match status" value="1"/>
</dbReference>
<proteinExistence type="predicted"/>
<dbReference type="SMART" id="SM00448">
    <property type="entry name" value="REC"/>
    <property type="match status" value="1"/>
</dbReference>
<dbReference type="InterPro" id="IPR001789">
    <property type="entry name" value="Sig_transdc_resp-reg_receiver"/>
</dbReference>
<dbReference type="SUPFAM" id="SSF47226">
    <property type="entry name" value="Histidine-containing phosphotransfer domain, HPT domain"/>
    <property type="match status" value="1"/>
</dbReference>
<dbReference type="GO" id="GO:0005886">
    <property type="term" value="C:plasma membrane"/>
    <property type="evidence" value="ECO:0007669"/>
    <property type="project" value="UniProtKB-SubCell"/>
</dbReference>
<dbReference type="InterPro" id="IPR036890">
    <property type="entry name" value="HATPase_C_sf"/>
</dbReference>
<dbReference type="InterPro" id="IPR000700">
    <property type="entry name" value="PAS-assoc_C"/>
</dbReference>
<dbReference type="CDD" id="cd00082">
    <property type="entry name" value="HisKA"/>
    <property type="match status" value="1"/>
</dbReference>
<dbReference type="CDD" id="cd17546">
    <property type="entry name" value="REC_hyHK_CKI1_RcsC-like"/>
    <property type="match status" value="1"/>
</dbReference>
<keyword evidence="8" id="KW-0547">Nucleotide-binding</keyword>
<keyword evidence="4" id="KW-1003">Cell membrane</keyword>
<keyword evidence="9" id="KW-0418">Kinase</keyword>
<evidence type="ECO:0000259" key="17">
    <source>
        <dbReference type="PROSITE" id="PS50112"/>
    </source>
</evidence>
<evidence type="ECO:0000256" key="13">
    <source>
        <dbReference type="ARBA" id="ARBA00023136"/>
    </source>
</evidence>
<evidence type="ECO:0000256" key="7">
    <source>
        <dbReference type="ARBA" id="ARBA00022692"/>
    </source>
</evidence>
<reference evidence="19 20" key="1">
    <citation type="submission" date="2018-05" db="EMBL/GenBank/DDBJ databases">
        <title>Complete Genome Sequence of Methylobacterium sp. 17Sr1-43.</title>
        <authorList>
            <person name="Srinivasan S."/>
        </authorList>
    </citation>
    <scope>NUCLEOTIDE SEQUENCE [LARGE SCALE GENOMIC DNA]</scope>
    <source>
        <strain evidence="19 20">17Sr1-43</strain>
    </source>
</reference>
<name>A0A2U8VWP9_9HYPH</name>
<dbReference type="SMART" id="SM00091">
    <property type="entry name" value="PAS"/>
    <property type="match status" value="6"/>
</dbReference>
<evidence type="ECO:0000256" key="1">
    <source>
        <dbReference type="ARBA" id="ARBA00000085"/>
    </source>
</evidence>
<dbReference type="SUPFAM" id="SSF55785">
    <property type="entry name" value="PYP-like sensor domain (PAS domain)"/>
    <property type="match status" value="5"/>
</dbReference>
<dbReference type="Pfam" id="PF00072">
    <property type="entry name" value="Response_reg"/>
    <property type="match status" value="1"/>
</dbReference>
<evidence type="ECO:0000256" key="9">
    <source>
        <dbReference type="ARBA" id="ARBA00022777"/>
    </source>
</evidence>
<keyword evidence="10" id="KW-0067">ATP-binding</keyword>
<dbReference type="Pfam" id="PF08447">
    <property type="entry name" value="PAS_3"/>
    <property type="match status" value="5"/>
</dbReference>
<dbReference type="InterPro" id="IPR003661">
    <property type="entry name" value="HisK_dim/P_dom"/>
</dbReference>
<dbReference type="OrthoDB" id="9789782at2"/>
<feature type="modified residue" description="4-aspartylphosphate" evidence="14">
    <location>
        <position position="1348"/>
    </location>
</feature>
<dbReference type="EMBL" id="CP029551">
    <property type="protein sequence ID" value="AWN37721.1"/>
    <property type="molecule type" value="Genomic_DNA"/>
</dbReference>
<feature type="domain" description="PAC" evidence="18">
    <location>
        <begin position="592"/>
        <end position="649"/>
    </location>
</feature>
<dbReference type="PANTHER" id="PTHR45339">
    <property type="entry name" value="HYBRID SIGNAL TRANSDUCTION HISTIDINE KINASE J"/>
    <property type="match status" value="1"/>
</dbReference>
<evidence type="ECO:0000256" key="11">
    <source>
        <dbReference type="ARBA" id="ARBA00022989"/>
    </source>
</evidence>
<dbReference type="EC" id="2.7.13.3" evidence="3"/>
<dbReference type="PRINTS" id="PR00344">
    <property type="entry name" value="BCTRLSENSOR"/>
</dbReference>
<dbReference type="InterPro" id="IPR003594">
    <property type="entry name" value="HATPase_dom"/>
</dbReference>
<dbReference type="SUPFAM" id="SSF55781">
    <property type="entry name" value="GAF domain-like"/>
    <property type="match status" value="1"/>
</dbReference>
<keyword evidence="11" id="KW-1133">Transmembrane helix</keyword>
<organism evidence="19 20">
    <name type="scientific">Methylobacterium radiodurans</name>
    <dbReference type="NCBI Taxonomy" id="2202828"/>
    <lineage>
        <taxon>Bacteria</taxon>
        <taxon>Pseudomonadati</taxon>
        <taxon>Pseudomonadota</taxon>
        <taxon>Alphaproteobacteria</taxon>
        <taxon>Hyphomicrobiales</taxon>
        <taxon>Methylobacteriaceae</taxon>
        <taxon>Methylobacterium</taxon>
    </lineage>
</organism>
<evidence type="ECO:0000256" key="2">
    <source>
        <dbReference type="ARBA" id="ARBA00004651"/>
    </source>
</evidence>
<dbReference type="SMART" id="SM00387">
    <property type="entry name" value="HATPase_c"/>
    <property type="match status" value="1"/>
</dbReference>
<dbReference type="InterPro" id="IPR035965">
    <property type="entry name" value="PAS-like_dom_sf"/>
</dbReference>
<feature type="domain" description="PAS" evidence="17">
    <location>
        <begin position="650"/>
        <end position="722"/>
    </location>
</feature>
<dbReference type="InterPro" id="IPR004358">
    <property type="entry name" value="Sig_transdc_His_kin-like_C"/>
</dbReference>
<evidence type="ECO:0000259" key="18">
    <source>
        <dbReference type="PROSITE" id="PS50113"/>
    </source>
</evidence>
<dbReference type="Gene3D" id="1.10.287.130">
    <property type="match status" value="1"/>
</dbReference>
<dbReference type="Gene3D" id="3.30.565.10">
    <property type="entry name" value="Histidine kinase-like ATPase, C-terminal domain"/>
    <property type="match status" value="1"/>
</dbReference>
<comment type="catalytic activity">
    <reaction evidence="1">
        <text>ATP + protein L-histidine = ADP + protein N-phospho-L-histidine.</text>
        <dbReference type="EC" id="2.7.13.3"/>
    </reaction>
</comment>
<dbReference type="Pfam" id="PF12860">
    <property type="entry name" value="PAS_7"/>
    <property type="match status" value="1"/>
</dbReference>
<dbReference type="FunFam" id="3.30.565.10:FF:000010">
    <property type="entry name" value="Sensor histidine kinase RcsC"/>
    <property type="match status" value="1"/>
</dbReference>
<dbReference type="InterPro" id="IPR003018">
    <property type="entry name" value="GAF"/>
</dbReference>
<dbReference type="PROSITE" id="PS50110">
    <property type="entry name" value="RESPONSE_REGULATORY"/>
    <property type="match status" value="1"/>
</dbReference>
<feature type="domain" description="Response regulatory" evidence="16">
    <location>
        <begin position="1299"/>
        <end position="1416"/>
    </location>
</feature>
<feature type="domain" description="PAC" evidence="18">
    <location>
        <begin position="980"/>
        <end position="1032"/>
    </location>
</feature>
<dbReference type="InterPro" id="IPR011006">
    <property type="entry name" value="CheY-like_superfamily"/>
</dbReference>
<dbReference type="KEGG" id="meti:DK427_19950"/>
<dbReference type="PANTHER" id="PTHR45339:SF1">
    <property type="entry name" value="HYBRID SIGNAL TRANSDUCTION HISTIDINE KINASE J"/>
    <property type="match status" value="1"/>
</dbReference>
<dbReference type="InterPro" id="IPR036641">
    <property type="entry name" value="HPT_dom_sf"/>
</dbReference>
<evidence type="ECO:0000259" key="16">
    <source>
        <dbReference type="PROSITE" id="PS50110"/>
    </source>
</evidence>
<dbReference type="GO" id="GO:0000155">
    <property type="term" value="F:phosphorelay sensor kinase activity"/>
    <property type="evidence" value="ECO:0007669"/>
    <property type="project" value="InterPro"/>
</dbReference>
<dbReference type="GO" id="GO:0005524">
    <property type="term" value="F:ATP binding"/>
    <property type="evidence" value="ECO:0007669"/>
    <property type="project" value="UniProtKB-KW"/>
</dbReference>
<dbReference type="InterPro" id="IPR000014">
    <property type="entry name" value="PAS"/>
</dbReference>
<feature type="domain" description="Histidine kinase" evidence="15">
    <location>
        <begin position="1057"/>
        <end position="1279"/>
    </location>
</feature>
<dbReference type="SUPFAM" id="SSF55874">
    <property type="entry name" value="ATPase domain of HSP90 chaperone/DNA topoisomerase II/histidine kinase"/>
    <property type="match status" value="1"/>
</dbReference>
<evidence type="ECO:0000256" key="14">
    <source>
        <dbReference type="PROSITE-ProRule" id="PRU00169"/>
    </source>
</evidence>
<keyword evidence="12" id="KW-0902">Two-component regulatory system</keyword>
<keyword evidence="6" id="KW-0808">Transferase</keyword>
<feature type="domain" description="PAC" evidence="18">
    <location>
        <begin position="852"/>
        <end position="903"/>
    </location>
</feature>
<dbReference type="Gene3D" id="2.10.70.100">
    <property type="match status" value="1"/>
</dbReference>